<name>A0A0F9WXG2_9ZZZZ</name>
<comment type="caution">
    <text evidence="1">The sequence shown here is derived from an EMBL/GenBank/DDBJ whole genome shotgun (WGS) entry which is preliminary data.</text>
</comment>
<accession>A0A0F9WXG2</accession>
<gene>
    <name evidence="1" type="ORF">LCGC14_0219710</name>
</gene>
<organism evidence="1">
    <name type="scientific">marine sediment metagenome</name>
    <dbReference type="NCBI Taxonomy" id="412755"/>
    <lineage>
        <taxon>unclassified sequences</taxon>
        <taxon>metagenomes</taxon>
        <taxon>ecological metagenomes</taxon>
    </lineage>
</organism>
<dbReference type="AlphaFoldDB" id="A0A0F9WXG2"/>
<sequence length="54" mass="5961">MSDKKTKVECRLVTRGTEKANANAIDDLAIPDPEPDVGEQIIKKEMEKGTEDDS</sequence>
<dbReference type="EMBL" id="LAZR01000105">
    <property type="protein sequence ID" value="KKN91106.1"/>
    <property type="molecule type" value="Genomic_DNA"/>
</dbReference>
<protein>
    <submittedName>
        <fullName evidence="1">Uncharacterized protein</fullName>
    </submittedName>
</protein>
<proteinExistence type="predicted"/>
<reference evidence="1" key="1">
    <citation type="journal article" date="2015" name="Nature">
        <title>Complex archaea that bridge the gap between prokaryotes and eukaryotes.</title>
        <authorList>
            <person name="Spang A."/>
            <person name="Saw J.H."/>
            <person name="Jorgensen S.L."/>
            <person name="Zaremba-Niedzwiedzka K."/>
            <person name="Martijn J."/>
            <person name="Lind A.E."/>
            <person name="van Eijk R."/>
            <person name="Schleper C."/>
            <person name="Guy L."/>
            <person name="Ettema T.J."/>
        </authorList>
    </citation>
    <scope>NUCLEOTIDE SEQUENCE</scope>
</reference>
<evidence type="ECO:0000313" key="1">
    <source>
        <dbReference type="EMBL" id="KKN91106.1"/>
    </source>
</evidence>